<reference evidence="3" key="1">
    <citation type="submission" date="2016-03" db="EMBL/GenBank/DDBJ databases">
        <title>Mechanisms controlling the formation of the plant cell surface in tip-growing cells are functionally conserved among land plants.</title>
        <authorList>
            <person name="Honkanen S."/>
            <person name="Jones V.A."/>
            <person name="Morieri G."/>
            <person name="Champion C."/>
            <person name="Hetherington A.J."/>
            <person name="Kelly S."/>
            <person name="Saint-Marcoux D."/>
            <person name="Proust H."/>
            <person name="Prescott H."/>
            <person name="Dolan L."/>
        </authorList>
    </citation>
    <scope>NUCLEOTIDE SEQUENCE [LARGE SCALE GENOMIC DNA]</scope>
    <source>
        <tissue evidence="3">Whole gametophyte</tissue>
    </source>
</reference>
<evidence type="ECO:0000313" key="4">
    <source>
        <dbReference type="Proteomes" id="UP000077202"/>
    </source>
</evidence>
<evidence type="ECO:0000313" key="3">
    <source>
        <dbReference type="EMBL" id="OAE34152.1"/>
    </source>
</evidence>
<sequence>MYISVIVNCMDWERRFSRLLDNKQLLQLNGNDASTKGRVNSSKRRHDGSEGRLACSEKNELFESHRAPKKAANDAGNQAVVSKDVMVVGLTLGLAMSAPARSTSANGLQIGMFDSIYGFVDVVVVSKTGEGGQRIVRIERVVLWLVVSACFSLERILSISLTWKREEVESHAFNCIEIGVLVMVWRMVFLLILLVDGNGFA</sequence>
<dbReference type="Proteomes" id="UP000077202">
    <property type="component" value="Unassembled WGS sequence"/>
</dbReference>
<comment type="caution">
    <text evidence="3">The sequence shown here is derived from an EMBL/GenBank/DDBJ whole genome shotgun (WGS) entry which is preliminary data.</text>
</comment>
<gene>
    <name evidence="3" type="ORF">AXG93_1593s1110</name>
</gene>
<protein>
    <submittedName>
        <fullName evidence="3">Uncharacterized protein</fullName>
    </submittedName>
</protein>
<organism evidence="3 4">
    <name type="scientific">Marchantia polymorpha subsp. ruderalis</name>
    <dbReference type="NCBI Taxonomy" id="1480154"/>
    <lineage>
        <taxon>Eukaryota</taxon>
        <taxon>Viridiplantae</taxon>
        <taxon>Streptophyta</taxon>
        <taxon>Embryophyta</taxon>
        <taxon>Marchantiophyta</taxon>
        <taxon>Marchantiopsida</taxon>
        <taxon>Marchantiidae</taxon>
        <taxon>Marchantiales</taxon>
        <taxon>Marchantiaceae</taxon>
        <taxon>Marchantia</taxon>
    </lineage>
</organism>
<keyword evidence="2" id="KW-1133">Transmembrane helix</keyword>
<evidence type="ECO:0000256" key="1">
    <source>
        <dbReference type="SAM" id="MobiDB-lite"/>
    </source>
</evidence>
<feature type="region of interest" description="Disordered" evidence="1">
    <location>
        <begin position="31"/>
        <end position="50"/>
    </location>
</feature>
<feature type="compositionally biased region" description="Polar residues" evidence="1">
    <location>
        <begin position="31"/>
        <end position="40"/>
    </location>
</feature>
<feature type="transmembrane region" description="Helical" evidence="2">
    <location>
        <begin position="175"/>
        <end position="195"/>
    </location>
</feature>
<keyword evidence="4" id="KW-1185">Reference proteome</keyword>
<name>A0A176WPE1_MARPO</name>
<evidence type="ECO:0000256" key="2">
    <source>
        <dbReference type="SAM" id="Phobius"/>
    </source>
</evidence>
<accession>A0A176WPE1</accession>
<proteinExistence type="predicted"/>
<keyword evidence="2" id="KW-0812">Transmembrane</keyword>
<keyword evidence="2" id="KW-0472">Membrane</keyword>
<dbReference type="EMBL" id="LVLJ01000445">
    <property type="protein sequence ID" value="OAE34152.1"/>
    <property type="molecule type" value="Genomic_DNA"/>
</dbReference>
<dbReference type="AlphaFoldDB" id="A0A176WPE1"/>
<feature type="transmembrane region" description="Helical" evidence="2">
    <location>
        <begin position="141"/>
        <end position="163"/>
    </location>
</feature>